<dbReference type="GO" id="GO:0001401">
    <property type="term" value="C:SAM complex"/>
    <property type="evidence" value="ECO:0007669"/>
    <property type="project" value="InterPro"/>
</dbReference>
<dbReference type="Pfam" id="PF17171">
    <property type="entry name" value="GST_C_6"/>
    <property type="match status" value="1"/>
</dbReference>
<dbReference type="PANTHER" id="PTHR12289:SF41">
    <property type="entry name" value="FAILED AXON CONNECTIONS-RELATED"/>
    <property type="match status" value="1"/>
</dbReference>
<dbReference type="GO" id="GO:0015031">
    <property type="term" value="P:protein transport"/>
    <property type="evidence" value="ECO:0007669"/>
    <property type="project" value="UniProtKB-KW"/>
</dbReference>
<keyword evidence="7" id="KW-0472">Membrane</keyword>
<organism evidence="10 11">
    <name type="scientific">Saprolegnia diclina (strain VS20)</name>
    <dbReference type="NCBI Taxonomy" id="1156394"/>
    <lineage>
        <taxon>Eukaryota</taxon>
        <taxon>Sar</taxon>
        <taxon>Stramenopiles</taxon>
        <taxon>Oomycota</taxon>
        <taxon>Saprolegniomycetes</taxon>
        <taxon>Saprolegniales</taxon>
        <taxon>Saprolegniaceae</taxon>
        <taxon>Saprolegnia</taxon>
    </lineage>
</organism>
<evidence type="ECO:0000256" key="4">
    <source>
        <dbReference type="ARBA" id="ARBA00022787"/>
    </source>
</evidence>
<dbReference type="InParanoid" id="T0RAB4"/>
<evidence type="ECO:0000313" key="10">
    <source>
        <dbReference type="EMBL" id="EQC29103.1"/>
    </source>
</evidence>
<evidence type="ECO:0000256" key="2">
    <source>
        <dbReference type="ARBA" id="ARBA00009170"/>
    </source>
</evidence>
<evidence type="ECO:0000259" key="9">
    <source>
        <dbReference type="Pfam" id="PF17171"/>
    </source>
</evidence>
<dbReference type="VEuPathDB" id="FungiDB:SDRG_13134"/>
<keyword evidence="11" id="KW-1185">Reference proteome</keyword>
<comment type="similarity">
    <text evidence="2">Belongs to the metaxin family.</text>
</comment>
<proteinExistence type="inferred from homology"/>
<dbReference type="InterPro" id="IPR036282">
    <property type="entry name" value="Glutathione-S-Trfase_C_sf"/>
</dbReference>
<dbReference type="OMA" id="LYCRWVD"/>
<evidence type="ECO:0000256" key="1">
    <source>
        <dbReference type="ARBA" id="ARBA00004294"/>
    </source>
</evidence>
<keyword evidence="6" id="KW-0496">Mitochondrion</keyword>
<dbReference type="STRING" id="1156394.T0RAB4"/>
<name>T0RAB4_SAPDV</name>
<dbReference type="GeneID" id="19953861"/>
<evidence type="ECO:0000313" key="11">
    <source>
        <dbReference type="Proteomes" id="UP000030762"/>
    </source>
</evidence>
<dbReference type="PANTHER" id="PTHR12289">
    <property type="entry name" value="METAXIN RELATED"/>
    <property type="match status" value="1"/>
</dbReference>
<dbReference type="InterPro" id="IPR019564">
    <property type="entry name" value="Sam37/metaxin_N"/>
</dbReference>
<dbReference type="Proteomes" id="UP000030762">
    <property type="component" value="Unassembled WGS sequence"/>
</dbReference>
<dbReference type="RefSeq" id="XP_008617438.1">
    <property type="nucleotide sequence ID" value="XM_008619216.1"/>
</dbReference>
<evidence type="ECO:0000259" key="8">
    <source>
        <dbReference type="Pfam" id="PF10568"/>
    </source>
</evidence>
<feature type="domain" description="Mitochondrial outer membrane transport complex Sam37/metaxin N-terminal" evidence="8">
    <location>
        <begin position="63"/>
        <end position="178"/>
    </location>
</feature>
<dbReference type="AlphaFoldDB" id="T0RAB4"/>
<dbReference type="GO" id="GO:0006626">
    <property type="term" value="P:protein targeting to mitochondrion"/>
    <property type="evidence" value="ECO:0007669"/>
    <property type="project" value="TreeGrafter"/>
</dbReference>
<keyword evidence="3" id="KW-0813">Transport</keyword>
<feature type="domain" description="Metaxin glutathione S-transferase" evidence="9">
    <location>
        <begin position="201"/>
        <end position="259"/>
    </location>
</feature>
<reference evidence="10 11" key="1">
    <citation type="submission" date="2012-04" db="EMBL/GenBank/DDBJ databases">
        <title>The Genome Sequence of Saprolegnia declina VS20.</title>
        <authorList>
            <consortium name="The Broad Institute Genome Sequencing Platform"/>
            <person name="Russ C."/>
            <person name="Nusbaum C."/>
            <person name="Tyler B."/>
            <person name="van West P."/>
            <person name="Dieguez-Uribeondo J."/>
            <person name="de Bruijn I."/>
            <person name="Tripathy S."/>
            <person name="Jiang R."/>
            <person name="Young S.K."/>
            <person name="Zeng Q."/>
            <person name="Gargeya S."/>
            <person name="Fitzgerald M."/>
            <person name="Haas B."/>
            <person name="Abouelleil A."/>
            <person name="Alvarado L."/>
            <person name="Arachchi H.M."/>
            <person name="Berlin A."/>
            <person name="Chapman S.B."/>
            <person name="Goldberg J."/>
            <person name="Griggs A."/>
            <person name="Gujja S."/>
            <person name="Hansen M."/>
            <person name="Howarth C."/>
            <person name="Imamovic A."/>
            <person name="Larimer J."/>
            <person name="McCowen C."/>
            <person name="Montmayeur A."/>
            <person name="Murphy C."/>
            <person name="Neiman D."/>
            <person name="Pearson M."/>
            <person name="Priest M."/>
            <person name="Roberts A."/>
            <person name="Saif S."/>
            <person name="Shea T."/>
            <person name="Sisk P."/>
            <person name="Sykes S."/>
            <person name="Wortman J."/>
            <person name="Nusbaum C."/>
            <person name="Birren B."/>
        </authorList>
    </citation>
    <scope>NUCLEOTIDE SEQUENCE [LARGE SCALE GENOMIC DNA]</scope>
    <source>
        <strain evidence="10 11">VS20</strain>
    </source>
</reference>
<dbReference type="EMBL" id="JH767187">
    <property type="protein sequence ID" value="EQC29103.1"/>
    <property type="molecule type" value="Genomic_DNA"/>
</dbReference>
<gene>
    <name evidence="10" type="ORF">SDRG_13134</name>
</gene>
<keyword evidence="5" id="KW-0653">Protein transport</keyword>
<evidence type="ECO:0000256" key="3">
    <source>
        <dbReference type="ARBA" id="ARBA00022448"/>
    </source>
</evidence>
<dbReference type="InterPro" id="IPR033468">
    <property type="entry name" value="Metaxin_GST"/>
</dbReference>
<dbReference type="Pfam" id="PF10568">
    <property type="entry name" value="Tom37"/>
    <property type="match status" value="1"/>
</dbReference>
<dbReference type="OrthoDB" id="5835136at2759"/>
<evidence type="ECO:0000256" key="7">
    <source>
        <dbReference type="ARBA" id="ARBA00023136"/>
    </source>
</evidence>
<dbReference type="eggNOG" id="KOG3028">
    <property type="taxonomic scope" value="Eukaryota"/>
</dbReference>
<accession>T0RAB4</accession>
<protein>
    <recommendedName>
        <fullName evidence="12">Metaxin glutathione S-transferase domain-containing protein</fullName>
    </recommendedName>
</protein>
<dbReference type="SUPFAM" id="SSF47616">
    <property type="entry name" value="GST C-terminal domain-like"/>
    <property type="match status" value="1"/>
</dbReference>
<evidence type="ECO:0000256" key="6">
    <source>
        <dbReference type="ARBA" id="ARBA00023128"/>
    </source>
</evidence>
<evidence type="ECO:0000256" key="5">
    <source>
        <dbReference type="ARBA" id="ARBA00022927"/>
    </source>
</evidence>
<sequence>MMDHGDLDLSFPNRNSTLVPTERSLVADRKANVESLRVPPKTSAELGPGCQPTLHQFLPAYDVQAYVRFAKIPLHIKNAKYPSFEATGDLPQLRDGHYLLAKDDIIMHLQTYHTDIDGHLSATQKGESLAFKSMVQEKLQRVLLFCRWVDPITYKEVTRPAVQRVLPFPLNRVLPKKMHHAMTSELATAGYASQEQVYVAARDCYAALNARLGDGPFFYGAAPTSLDAVVFGHLVDALSDVQLRDVVQIHGPRLLTFAETVRSTYFGSKAMGSLWTENVPSPFSTLSTAFMGDFATVPLAAYVQPYQSLSWSKREVAKEEVAADGVHDDPAQHVVYDKSSRNVLFGGLLAIVLYGVSQLSFSIESFADAYDDDEDAYDDAYDEDDEYDA</sequence>
<keyword evidence="4" id="KW-1000">Mitochondrion outer membrane</keyword>
<comment type="subcellular location">
    <subcellularLocation>
        <location evidence="1">Mitochondrion outer membrane</location>
    </subcellularLocation>
</comment>
<evidence type="ECO:0008006" key="12">
    <source>
        <dbReference type="Google" id="ProtNLM"/>
    </source>
</evidence>
<dbReference type="InterPro" id="IPR050931">
    <property type="entry name" value="Mito_Protein_Transport_Metaxin"/>
</dbReference>